<reference evidence="1 2" key="1">
    <citation type="journal article" name="Nat. Commun.">
        <title>Undinarchaeota illuminate DPANN phylogeny and the impact of gene transfer on archaeal evolution.</title>
        <authorList>
            <person name="Dombrowski N."/>
            <person name="Williams T.A."/>
            <person name="Sun J."/>
            <person name="Woodcroft B.J."/>
            <person name="Lee J.H."/>
            <person name="Minh B.Q."/>
            <person name="Rinke C."/>
            <person name="Spang A."/>
        </authorList>
    </citation>
    <scope>NUCLEOTIDE SEQUENCE [LARGE SCALE GENOMIC DNA]</scope>
    <source>
        <strain evidence="1">MAG_bin17</strain>
    </source>
</reference>
<organism evidence="1 2">
    <name type="scientific">Candidatus Undinarchaeum marinum</name>
    <dbReference type="NCBI Taxonomy" id="2756141"/>
    <lineage>
        <taxon>Archaea</taxon>
        <taxon>Candidatus Undinarchaeota</taxon>
        <taxon>Candidatus Undinarchaeia</taxon>
        <taxon>Candidatus Undinarchaeales</taxon>
        <taxon>Candidatus Undinarchaeaceae</taxon>
        <taxon>Candidatus Undinarchaeum</taxon>
    </lineage>
</organism>
<keyword evidence="2" id="KW-1185">Reference proteome</keyword>
<dbReference type="EMBL" id="DVAD01000019">
    <property type="protein sequence ID" value="HIJ99907.1"/>
    <property type="molecule type" value="Genomic_DNA"/>
</dbReference>
<protein>
    <recommendedName>
        <fullName evidence="3">DUF11 domain-containing protein</fullName>
    </recommendedName>
</protein>
<evidence type="ECO:0000313" key="2">
    <source>
        <dbReference type="Proteomes" id="UP000604391"/>
    </source>
</evidence>
<evidence type="ECO:0000313" key="1">
    <source>
        <dbReference type="EMBL" id="HIJ99907.1"/>
    </source>
</evidence>
<proteinExistence type="predicted"/>
<sequence length="201" mass="21578">MKSKLLLTILIISLAVSISGCADIVDKFPLPTEEAEVTSAGFGKSLTYGIIIRDFSPSQSSVDSGDEVELGLDIENVGAHDAENIEVNLFQKSGFSIVSENSVSATSLLAPDLEFEQPGERLYSYWVMTAPSVSVNQQKSLKARISYDYSSLATSNIHLVSRDIYNEQGPGAFSIQSTTSSAPVSFAIYDVPPIKVSSSPE</sequence>
<comment type="caution">
    <text evidence="1">The sequence shown here is derived from an EMBL/GenBank/DDBJ whole genome shotgun (WGS) entry which is preliminary data.</text>
</comment>
<dbReference type="AlphaFoldDB" id="A0A832V082"/>
<evidence type="ECO:0008006" key="3">
    <source>
        <dbReference type="Google" id="ProtNLM"/>
    </source>
</evidence>
<gene>
    <name evidence="1" type="ORF">H1011_03785</name>
</gene>
<accession>A0A832V082</accession>
<dbReference type="Proteomes" id="UP000604391">
    <property type="component" value="Unassembled WGS sequence"/>
</dbReference>
<feature type="non-terminal residue" evidence="1">
    <location>
        <position position="201"/>
    </location>
</feature>
<dbReference type="PROSITE" id="PS51257">
    <property type="entry name" value="PROKAR_LIPOPROTEIN"/>
    <property type="match status" value="1"/>
</dbReference>
<name>A0A832V082_9ARCH</name>